<dbReference type="EMBL" id="AMZH03007857">
    <property type="protein sequence ID" value="RRT60286.1"/>
    <property type="molecule type" value="Genomic_DNA"/>
</dbReference>
<evidence type="ECO:0000256" key="1">
    <source>
        <dbReference type="SAM" id="MobiDB-lite"/>
    </source>
</evidence>
<accession>A0A426Z8K7</accession>
<name>A0A426Z8K7_ENSVE</name>
<protein>
    <submittedName>
        <fullName evidence="2">Uncharacterized protein</fullName>
    </submittedName>
</protein>
<evidence type="ECO:0000313" key="3">
    <source>
        <dbReference type="Proteomes" id="UP000287651"/>
    </source>
</evidence>
<gene>
    <name evidence="2" type="ORF">B296_00030421</name>
</gene>
<dbReference type="Proteomes" id="UP000287651">
    <property type="component" value="Unassembled WGS sequence"/>
</dbReference>
<sequence length="139" mass="14700">IPKSSATRNGLERLGVPVASRCRAIVTATADAGASPSLPSVTLRPSPPSQPTLLRSSSVKSLPSETFISTDSSLSLNTVLRRSLGELRCVQLLLPLQAVAATPRLTSHLSVSARACCELSQGKSYNWVWDMIGRNGKDG</sequence>
<feature type="region of interest" description="Disordered" evidence="1">
    <location>
        <begin position="33"/>
        <end position="56"/>
    </location>
</feature>
<feature type="non-terminal residue" evidence="2">
    <location>
        <position position="1"/>
    </location>
</feature>
<organism evidence="2 3">
    <name type="scientific">Ensete ventricosum</name>
    <name type="common">Abyssinian banana</name>
    <name type="synonym">Musa ensete</name>
    <dbReference type="NCBI Taxonomy" id="4639"/>
    <lineage>
        <taxon>Eukaryota</taxon>
        <taxon>Viridiplantae</taxon>
        <taxon>Streptophyta</taxon>
        <taxon>Embryophyta</taxon>
        <taxon>Tracheophyta</taxon>
        <taxon>Spermatophyta</taxon>
        <taxon>Magnoliopsida</taxon>
        <taxon>Liliopsida</taxon>
        <taxon>Zingiberales</taxon>
        <taxon>Musaceae</taxon>
        <taxon>Ensete</taxon>
    </lineage>
</organism>
<dbReference type="AlphaFoldDB" id="A0A426Z8K7"/>
<evidence type="ECO:0000313" key="2">
    <source>
        <dbReference type="EMBL" id="RRT60286.1"/>
    </source>
</evidence>
<proteinExistence type="predicted"/>
<comment type="caution">
    <text evidence="2">The sequence shown here is derived from an EMBL/GenBank/DDBJ whole genome shotgun (WGS) entry which is preliminary data.</text>
</comment>
<reference evidence="2 3" key="1">
    <citation type="journal article" date="2014" name="Agronomy (Basel)">
        <title>A Draft Genome Sequence for Ensete ventricosum, the Drought-Tolerant Tree Against Hunger.</title>
        <authorList>
            <person name="Harrison J."/>
            <person name="Moore K.A."/>
            <person name="Paszkiewicz K."/>
            <person name="Jones T."/>
            <person name="Grant M."/>
            <person name="Ambacheew D."/>
            <person name="Muzemil S."/>
            <person name="Studholme D.J."/>
        </authorList>
    </citation>
    <scope>NUCLEOTIDE SEQUENCE [LARGE SCALE GENOMIC DNA]</scope>
</reference>